<feature type="transmembrane region" description="Helical" evidence="1">
    <location>
        <begin position="62"/>
        <end position="82"/>
    </location>
</feature>
<accession>A0A1B2HGK5</accession>
<gene>
    <name evidence="2" type="ORF">BBK82_13025</name>
</gene>
<sequence>MLNWVFAVAMFVLAAFVVVSFLMSGSTLVIGIVLAVIIGGFGALNALAALSVNHPHFPNTAAAQMAGTFTALVLLVALVRSVRRGLAELLPSLGSFALLVVCVTSLVLATRPAVKQWIAAKHQQSIAQGHVPRNRR</sequence>
<keyword evidence="1" id="KW-0812">Transmembrane</keyword>
<dbReference type="KEGG" id="led:BBK82_13025"/>
<dbReference type="STRING" id="1586287.BBK82_13025"/>
<feature type="transmembrane region" description="Helical" evidence="1">
    <location>
        <begin position="89"/>
        <end position="109"/>
    </location>
</feature>
<keyword evidence="3" id="KW-1185">Reference proteome</keyword>
<dbReference type="EMBL" id="CP016793">
    <property type="protein sequence ID" value="ANZ36858.1"/>
    <property type="molecule type" value="Genomic_DNA"/>
</dbReference>
<name>A0A1B2HGK5_9PSEU</name>
<organism evidence="2 3">
    <name type="scientific">Lentzea guizhouensis</name>
    <dbReference type="NCBI Taxonomy" id="1586287"/>
    <lineage>
        <taxon>Bacteria</taxon>
        <taxon>Bacillati</taxon>
        <taxon>Actinomycetota</taxon>
        <taxon>Actinomycetes</taxon>
        <taxon>Pseudonocardiales</taxon>
        <taxon>Pseudonocardiaceae</taxon>
        <taxon>Lentzea</taxon>
    </lineage>
</organism>
<protein>
    <submittedName>
        <fullName evidence="2">Uncharacterized protein</fullName>
    </submittedName>
</protein>
<dbReference type="AlphaFoldDB" id="A0A1B2HGK5"/>
<evidence type="ECO:0000256" key="1">
    <source>
        <dbReference type="SAM" id="Phobius"/>
    </source>
</evidence>
<evidence type="ECO:0000313" key="2">
    <source>
        <dbReference type="EMBL" id="ANZ36858.1"/>
    </source>
</evidence>
<evidence type="ECO:0000313" key="3">
    <source>
        <dbReference type="Proteomes" id="UP000093053"/>
    </source>
</evidence>
<feature type="transmembrane region" description="Helical" evidence="1">
    <location>
        <begin position="28"/>
        <end position="50"/>
    </location>
</feature>
<proteinExistence type="predicted"/>
<feature type="transmembrane region" description="Helical" evidence="1">
    <location>
        <begin position="6"/>
        <end position="23"/>
    </location>
</feature>
<dbReference type="Proteomes" id="UP000093053">
    <property type="component" value="Chromosome"/>
</dbReference>
<reference evidence="2 3" key="1">
    <citation type="submission" date="2016-07" db="EMBL/GenBank/DDBJ databases">
        <title>Complete genome sequence of the Lentzea guizhouensis DHS C013.</title>
        <authorList>
            <person name="Cao C."/>
        </authorList>
    </citation>
    <scope>NUCLEOTIDE SEQUENCE [LARGE SCALE GENOMIC DNA]</scope>
    <source>
        <strain evidence="2 3">DHS C013</strain>
    </source>
</reference>
<keyword evidence="1" id="KW-0472">Membrane</keyword>
<keyword evidence="1" id="KW-1133">Transmembrane helix</keyword>